<dbReference type="EMBL" id="CP062983">
    <property type="protein sequence ID" value="QPC83757.1"/>
    <property type="molecule type" value="Genomic_DNA"/>
</dbReference>
<name>A0A7S8IFM6_9CHLR</name>
<evidence type="ECO:0000313" key="3">
    <source>
        <dbReference type="Proteomes" id="UP000594468"/>
    </source>
</evidence>
<dbReference type="Proteomes" id="UP000594468">
    <property type="component" value="Chromosome"/>
</dbReference>
<organism evidence="2 3">
    <name type="scientific">Phototrophicus methaneseepsis</name>
    <dbReference type="NCBI Taxonomy" id="2710758"/>
    <lineage>
        <taxon>Bacteria</taxon>
        <taxon>Bacillati</taxon>
        <taxon>Chloroflexota</taxon>
        <taxon>Candidatus Thermofontia</taxon>
        <taxon>Phototrophicales</taxon>
        <taxon>Phototrophicaceae</taxon>
        <taxon>Phototrophicus</taxon>
    </lineage>
</organism>
<sequence length="363" mass="41007">MQSGSDDFLRFYIGQLVVIRRDNDERDKSRVDRVVAVSEGYFKLENEGWILPGDVMFTVSPRTPAEHLIEQAMFHQMSALEAQALPEQVRAFEAQSEGPTYKQFQELLYKLPDQKLIKIRIQQVRKAADEWQYIVAQGGKQMDSTFSDSDIQTFIEKGYLPMDDEAPADSKPDPADRDLADREQQIGELTKRLAQLMAVNEALQKQIAAQQDLAQALTQMTRVISQQSKSRDTRPIETMTYKQFLSVAVQEGDPTDADLNRLLQQGWMIVSDQVVLQPGKDSPLRVVRLERSLAERPQLSQSTDLVLYTGPMSLGQELIMNGIDATKSRLNKEAIRAARQRFDARKASLKATQQGTQQGAQSS</sequence>
<dbReference type="KEGG" id="pmet:G4Y79_05100"/>
<protein>
    <submittedName>
        <fullName evidence="2">Uncharacterized protein</fullName>
    </submittedName>
</protein>
<keyword evidence="3" id="KW-1185">Reference proteome</keyword>
<dbReference type="RefSeq" id="WP_195171821.1">
    <property type="nucleotide sequence ID" value="NZ_CP062983.1"/>
</dbReference>
<evidence type="ECO:0000313" key="2">
    <source>
        <dbReference type="EMBL" id="QPC83757.1"/>
    </source>
</evidence>
<proteinExistence type="predicted"/>
<reference evidence="2 3" key="1">
    <citation type="submission" date="2020-02" db="EMBL/GenBank/DDBJ databases">
        <authorList>
            <person name="Zheng R.K."/>
            <person name="Sun C.M."/>
        </authorList>
    </citation>
    <scope>NUCLEOTIDE SEQUENCE [LARGE SCALE GENOMIC DNA]</scope>
    <source>
        <strain evidence="3">rifampicinis</strain>
    </source>
</reference>
<dbReference type="AlphaFoldDB" id="A0A7S8IFM6"/>
<evidence type="ECO:0000256" key="1">
    <source>
        <dbReference type="SAM" id="Coils"/>
    </source>
</evidence>
<keyword evidence="1" id="KW-0175">Coiled coil</keyword>
<feature type="coiled-coil region" evidence="1">
    <location>
        <begin position="179"/>
        <end position="220"/>
    </location>
</feature>
<accession>A0A7S8IFM6</accession>
<gene>
    <name evidence="2" type="ORF">G4Y79_05100</name>
</gene>